<dbReference type="InterPro" id="IPR050808">
    <property type="entry name" value="Phage_Integrase"/>
</dbReference>
<evidence type="ECO:0000313" key="8">
    <source>
        <dbReference type="EMBL" id="QJY35181.1"/>
    </source>
</evidence>
<keyword evidence="4" id="KW-0233">DNA recombination</keyword>
<dbReference type="InterPro" id="IPR025166">
    <property type="entry name" value="Integrase_DNA_bind_dom"/>
</dbReference>
<evidence type="ECO:0000256" key="5">
    <source>
        <dbReference type="PROSITE-ProRule" id="PRU01248"/>
    </source>
</evidence>
<dbReference type="PANTHER" id="PTHR30629:SF2">
    <property type="entry name" value="PROPHAGE INTEGRASE INTS-RELATED"/>
    <property type="match status" value="1"/>
</dbReference>
<evidence type="ECO:0000256" key="4">
    <source>
        <dbReference type="ARBA" id="ARBA00023172"/>
    </source>
</evidence>
<evidence type="ECO:0000256" key="3">
    <source>
        <dbReference type="ARBA" id="ARBA00023125"/>
    </source>
</evidence>
<sequence>MVMNQKITTKTIKELTPEDKRLNDTVIRGFHARISKSGDVKYYLYYRIQGRQANYFLGPASVLTPTQARDLATAKLAEVVKGVDIQRLKYEEKAIQDQARVLKLGRFLSERYQPYLITRNPKTANKILKDIRSSFRDFLERELTLITAWDIELWRNKKAQQGRAPATINYAVNSLKGALSRAVEWQLIESHDLMKVKSLKFDNTRIRYLSIEEELRLLSAIKLRNAEIVRKRESANLHRSIRRKDLFPSFVAQEFVDYVEPLVITAMNTGLRRGELLQLTWSDINLEQRCLSVSSKNSKSKKTRVVPLNDSVYSTLMKWRSQNLSKIYVFPSQVDTPLSDVKKPWLRLLDKAQISDFRFHDLRHHFASKLVMAGVDLNTVRELLGHSDLKMTLRYAHLAPEHKHAAVNLIG</sequence>
<dbReference type="RefSeq" id="WP_171801061.1">
    <property type="nucleotide sequence ID" value="NZ_CP053541.1"/>
</dbReference>
<name>A0AAE7DVW8_9VIBR</name>
<proteinExistence type="inferred from homology"/>
<feature type="domain" description="Core-binding (CB)" evidence="7">
    <location>
        <begin position="103"/>
        <end position="183"/>
    </location>
</feature>
<dbReference type="InterPro" id="IPR011010">
    <property type="entry name" value="DNA_brk_join_enz"/>
</dbReference>
<dbReference type="Pfam" id="PF00589">
    <property type="entry name" value="Phage_integrase"/>
    <property type="match status" value="1"/>
</dbReference>
<dbReference type="EMBL" id="CP053541">
    <property type="protein sequence ID" value="QJY35181.1"/>
    <property type="molecule type" value="Genomic_DNA"/>
</dbReference>
<dbReference type="Proteomes" id="UP000501443">
    <property type="component" value="Chromosome 1"/>
</dbReference>
<comment type="similarity">
    <text evidence="1">Belongs to the 'phage' integrase family.</text>
</comment>
<reference evidence="8 9" key="1">
    <citation type="submission" date="2020-05" db="EMBL/GenBank/DDBJ databases">
        <title>First description outside Europe of the emergent pathogen for shellfish aquaculture Vibrio europaeus.</title>
        <authorList>
            <person name="Dubert J."/>
            <person name="Rojas R."/>
        </authorList>
    </citation>
    <scope>NUCLEOTIDE SEQUENCE [LARGE SCALE GENOMIC DNA]</scope>
    <source>
        <strain evidence="8 9">NPI-1</strain>
    </source>
</reference>
<dbReference type="GO" id="GO:0003677">
    <property type="term" value="F:DNA binding"/>
    <property type="evidence" value="ECO:0007669"/>
    <property type="project" value="UniProtKB-UniRule"/>
</dbReference>
<dbReference type="PROSITE" id="PS51898">
    <property type="entry name" value="TYR_RECOMBINASE"/>
    <property type="match status" value="1"/>
</dbReference>
<dbReference type="CDD" id="cd00796">
    <property type="entry name" value="INT_Rci_Hp1_C"/>
    <property type="match status" value="1"/>
</dbReference>
<organism evidence="8 9">
    <name type="scientific">Vibrio europaeus</name>
    <dbReference type="NCBI Taxonomy" id="300876"/>
    <lineage>
        <taxon>Bacteria</taxon>
        <taxon>Pseudomonadati</taxon>
        <taxon>Pseudomonadota</taxon>
        <taxon>Gammaproteobacteria</taxon>
        <taxon>Vibrionales</taxon>
        <taxon>Vibrionaceae</taxon>
        <taxon>Vibrio</taxon>
        <taxon>Vibrio oreintalis group</taxon>
    </lineage>
</organism>
<dbReference type="InterPro" id="IPR013762">
    <property type="entry name" value="Integrase-like_cat_sf"/>
</dbReference>
<dbReference type="InterPro" id="IPR010998">
    <property type="entry name" value="Integrase_recombinase_N"/>
</dbReference>
<evidence type="ECO:0000256" key="2">
    <source>
        <dbReference type="ARBA" id="ARBA00022908"/>
    </source>
</evidence>
<evidence type="ECO:0000256" key="1">
    <source>
        <dbReference type="ARBA" id="ARBA00008857"/>
    </source>
</evidence>
<dbReference type="Gene3D" id="1.10.443.10">
    <property type="entry name" value="Intergrase catalytic core"/>
    <property type="match status" value="1"/>
</dbReference>
<feature type="domain" description="Tyr recombinase" evidence="6">
    <location>
        <begin position="204"/>
        <end position="408"/>
    </location>
</feature>
<dbReference type="AlphaFoldDB" id="A0AAE7DVW8"/>
<dbReference type="Gene3D" id="3.30.160.390">
    <property type="entry name" value="Integrase, DNA-binding domain"/>
    <property type="match status" value="1"/>
</dbReference>
<dbReference type="PROSITE" id="PS51900">
    <property type="entry name" value="CB"/>
    <property type="match status" value="1"/>
</dbReference>
<protein>
    <submittedName>
        <fullName evidence="8">Site-specific integrase</fullName>
    </submittedName>
</protein>
<dbReference type="InterPro" id="IPR002104">
    <property type="entry name" value="Integrase_catalytic"/>
</dbReference>
<evidence type="ECO:0000313" key="9">
    <source>
        <dbReference type="Proteomes" id="UP000501443"/>
    </source>
</evidence>
<dbReference type="GO" id="GO:0006310">
    <property type="term" value="P:DNA recombination"/>
    <property type="evidence" value="ECO:0007669"/>
    <property type="project" value="UniProtKB-KW"/>
</dbReference>
<gene>
    <name evidence="8" type="ORF">HOO69_00560</name>
</gene>
<dbReference type="GO" id="GO:0015074">
    <property type="term" value="P:DNA integration"/>
    <property type="evidence" value="ECO:0007669"/>
    <property type="project" value="UniProtKB-KW"/>
</dbReference>
<keyword evidence="2" id="KW-0229">DNA integration</keyword>
<dbReference type="InterPro" id="IPR044068">
    <property type="entry name" value="CB"/>
</dbReference>
<evidence type="ECO:0000259" key="7">
    <source>
        <dbReference type="PROSITE" id="PS51900"/>
    </source>
</evidence>
<dbReference type="PANTHER" id="PTHR30629">
    <property type="entry name" value="PROPHAGE INTEGRASE"/>
    <property type="match status" value="1"/>
</dbReference>
<accession>A0AAE7DVW8</accession>
<dbReference type="InterPro" id="IPR038488">
    <property type="entry name" value="Integrase_DNA-bd_sf"/>
</dbReference>
<dbReference type="Pfam" id="PF13356">
    <property type="entry name" value="Arm-DNA-bind_3"/>
    <property type="match status" value="1"/>
</dbReference>
<keyword evidence="3 5" id="KW-0238">DNA-binding</keyword>
<dbReference type="Gene3D" id="1.10.150.130">
    <property type="match status" value="1"/>
</dbReference>
<dbReference type="SUPFAM" id="SSF56349">
    <property type="entry name" value="DNA breaking-rejoining enzymes"/>
    <property type="match status" value="1"/>
</dbReference>
<evidence type="ECO:0000259" key="6">
    <source>
        <dbReference type="PROSITE" id="PS51898"/>
    </source>
</evidence>